<evidence type="ECO:0000259" key="11">
    <source>
        <dbReference type="PROSITE" id="PS50158"/>
    </source>
</evidence>
<dbReference type="PROSITE" id="PS50158">
    <property type="entry name" value="ZF_CCHC"/>
    <property type="match status" value="2"/>
</dbReference>
<dbReference type="EMBL" id="CAKOGL010000003">
    <property type="protein sequence ID" value="CAH2084649.1"/>
    <property type="molecule type" value="Genomic_DNA"/>
</dbReference>
<keyword evidence="4" id="KW-0548">Nucleotidyltransferase</keyword>
<dbReference type="GO" id="GO:0004519">
    <property type="term" value="F:endonuclease activity"/>
    <property type="evidence" value="ECO:0007669"/>
    <property type="project" value="UniProtKB-KW"/>
</dbReference>
<dbReference type="InterPro" id="IPR036397">
    <property type="entry name" value="RNaseH_sf"/>
</dbReference>
<dbReference type="GO" id="GO:0008233">
    <property type="term" value="F:peptidase activity"/>
    <property type="evidence" value="ECO:0007669"/>
    <property type="project" value="UniProtKB-KW"/>
</dbReference>
<feature type="compositionally biased region" description="Basic and acidic residues" evidence="10">
    <location>
        <begin position="1362"/>
        <end position="1375"/>
    </location>
</feature>
<evidence type="ECO:0000256" key="2">
    <source>
        <dbReference type="ARBA" id="ARBA00022670"/>
    </source>
</evidence>
<feature type="region of interest" description="Disordered" evidence="10">
    <location>
        <begin position="1362"/>
        <end position="1400"/>
    </location>
</feature>
<dbReference type="FunFam" id="3.10.10.10:FF:000007">
    <property type="entry name" value="Retrovirus-related Pol polyprotein from transposon 17.6-like Protein"/>
    <property type="match status" value="1"/>
</dbReference>
<evidence type="ECO:0000313" key="14">
    <source>
        <dbReference type="EMBL" id="CAH2084649.1"/>
    </source>
</evidence>
<dbReference type="GO" id="GO:0042575">
    <property type="term" value="C:DNA polymerase complex"/>
    <property type="evidence" value="ECO:0007669"/>
    <property type="project" value="UniProtKB-ARBA"/>
</dbReference>
<feature type="domain" description="Reverse transcriptase" evidence="12">
    <location>
        <begin position="554"/>
        <end position="733"/>
    </location>
</feature>
<dbReference type="SUPFAM" id="SSF53098">
    <property type="entry name" value="Ribonuclease H-like"/>
    <property type="match status" value="1"/>
</dbReference>
<dbReference type="Gene3D" id="3.30.420.10">
    <property type="entry name" value="Ribonuclease H-like superfamily/Ribonuclease H"/>
    <property type="match status" value="1"/>
</dbReference>
<dbReference type="InterPro" id="IPR043128">
    <property type="entry name" value="Rev_trsase/Diguanyl_cyclase"/>
</dbReference>
<protein>
    <recommendedName>
        <fullName evidence="1">RNA-directed DNA polymerase</fullName>
        <ecNumber evidence="1">2.7.7.49</ecNumber>
    </recommendedName>
</protein>
<dbReference type="PANTHER" id="PTHR37984:SF5">
    <property type="entry name" value="PROTEIN NYNRIN-LIKE"/>
    <property type="match status" value="1"/>
</dbReference>
<keyword evidence="6" id="KW-0255">Endonuclease</keyword>
<accession>A0AAU9TAN6</accession>
<dbReference type="GO" id="GO:0006508">
    <property type="term" value="P:proteolysis"/>
    <property type="evidence" value="ECO:0007669"/>
    <property type="project" value="UniProtKB-KW"/>
</dbReference>
<comment type="caution">
    <text evidence="14">The sequence shown here is derived from an EMBL/GenBank/DDBJ whole genome shotgun (WGS) entry which is preliminary data.</text>
</comment>
<keyword evidence="9" id="KW-0862">Zinc</keyword>
<dbReference type="PROSITE" id="PS50878">
    <property type="entry name" value="RT_POL"/>
    <property type="match status" value="1"/>
</dbReference>
<organism evidence="14 15">
    <name type="scientific">Euphydryas editha</name>
    <name type="common">Edith's checkerspot</name>
    <dbReference type="NCBI Taxonomy" id="104508"/>
    <lineage>
        <taxon>Eukaryota</taxon>
        <taxon>Metazoa</taxon>
        <taxon>Ecdysozoa</taxon>
        <taxon>Arthropoda</taxon>
        <taxon>Hexapoda</taxon>
        <taxon>Insecta</taxon>
        <taxon>Pterygota</taxon>
        <taxon>Neoptera</taxon>
        <taxon>Endopterygota</taxon>
        <taxon>Lepidoptera</taxon>
        <taxon>Glossata</taxon>
        <taxon>Ditrysia</taxon>
        <taxon>Papilionoidea</taxon>
        <taxon>Nymphalidae</taxon>
        <taxon>Nymphalinae</taxon>
        <taxon>Euphydryas</taxon>
    </lineage>
</organism>
<proteinExistence type="predicted"/>
<evidence type="ECO:0000256" key="6">
    <source>
        <dbReference type="ARBA" id="ARBA00022759"/>
    </source>
</evidence>
<keyword evidence="9" id="KW-0863">Zinc-finger</keyword>
<dbReference type="InterPro" id="IPR041373">
    <property type="entry name" value="RT_RNaseH"/>
</dbReference>
<evidence type="ECO:0000259" key="13">
    <source>
        <dbReference type="PROSITE" id="PS50994"/>
    </source>
</evidence>
<feature type="domain" description="CCHC-type" evidence="11">
    <location>
        <begin position="265"/>
        <end position="280"/>
    </location>
</feature>
<dbReference type="GO" id="GO:0015074">
    <property type="term" value="P:DNA integration"/>
    <property type="evidence" value="ECO:0007669"/>
    <property type="project" value="InterPro"/>
</dbReference>
<evidence type="ECO:0000259" key="12">
    <source>
        <dbReference type="PROSITE" id="PS50878"/>
    </source>
</evidence>
<dbReference type="PROSITE" id="PS50994">
    <property type="entry name" value="INTEGRASE"/>
    <property type="match status" value="1"/>
</dbReference>
<evidence type="ECO:0000256" key="9">
    <source>
        <dbReference type="PROSITE-ProRule" id="PRU00047"/>
    </source>
</evidence>
<dbReference type="SUPFAM" id="SSF56672">
    <property type="entry name" value="DNA/RNA polymerases"/>
    <property type="match status" value="1"/>
</dbReference>
<evidence type="ECO:0000256" key="7">
    <source>
        <dbReference type="ARBA" id="ARBA00022801"/>
    </source>
</evidence>
<sequence length="1400" mass="158371">MSLDNENVDSPISEVRCNLNDPHCESRAPNNKHCEIETNVTENNAIDEKWRLLMEQQNRNFLALIQAMRAPNSSSDLRLPDFDPAKNDVDARAWITTADMCVTDQHQGASLMIALSRSLKGEASTWLSTVSFPGMTWSDFKELFVTRYDCPETPASFLIHLHNRRPKDNECLAAYAATLMSSLMSRWSGLTTEQIAIATTLSHISKFEPRVQKLAFTSDIRTRNQMQKELKAVSFLKRNAPNNNKDSEDLEVKRARSNGPGSIPKCFICGKLGHRSTFCRMKRGMKPQEEYLHSKPAHSKQSGKPAGKSNHITCFHCSEQGHYASSCPKRNKTSSSTTVDSGREKRVDVCVLNAPTGSLRHSGELFSFSFDSGAECSLIKESVACKFSGKRFYDNVTMTGIGQTSINSTMQIFTTVEVNDMTFEILLHSLPNYCLRHDIMIGREVLLLGIAVHIYSNQLIFEKVKVVDSCDVIANTDIDFNLIDTDVPPEFKPQLFDILETFRQYFTTGVPTSSAKTEPMKIRLVDPHKTINRRPYRLSPDERQVVRNKIDELLRANIIRRSSSPFASPILLVKKKDGTDRMCVDYRELNDNTVPDRFPLPLISDQIARLHGGHFFSILDLASGFHQIPIEPDSIEKTAFVTPDGQYEFLKMPFGLRNAPSVFQRVLIHALGDLVNSYVVVYMDDVLIIASNAKEALERLQVVLNILAQKGFSLNPKKCAFLKQEVEYLGFVVSKGQIRPNPRKKSALSSLPPPETITQLRQFIGLASYFRQFVPKFSQILAPLYSLTSGNGKIKWKPDHEAIRQKIISVLTSEPVLMIFDPALKTELHTDASAIGYGAVLMQEKEGKVHPVAYFSKRTTIAESKYHSYELETLAVVNAVKHFRHYLHGRKFIVVTDCSSLRSTRKKLDLTPRVHRWWAFLQGFDFDIVHRSGKRMPHVDFFSRNPIPTDGTKVSSVVTVPSKQVNLTELPENWLLAEQQKDNELSKLMTDLKEGNLGPDVAKTYEFRSGVLHRKIQRRGKTRCLPIVPRSFRWSVINVIHEGLFHLGWEKTLEKVYDMYWFENMTRYVRKFVENCITCKISKSHSGKVQAELHPIPKVAIPWHTVHVDVTGKLSGKNDRKEYVFVLIDAFTKYVLLYHTLNIDTVSSIKAIKASVSLFGAPVRLIVDQGRCFASKEFKNYCDSVNIKLHLIASGSSRANGQVERIMSTLKNMLTAVETGNRSWQDALPDVQLAINCTTNRVTKASSLELLIGRVARPLDILLATDEEQVIDLDQVRTEAVENMEKGAAYDKARFDSTKAKITPFAIGDFVLLRNEERNQTKLDPKYRGPFRVIEVLEGNRYTLKALNSKRTYKYAHDRLKKMPDNDDTISKDLDNVDLTDSDSNTDTANEGVGPSTSFS</sequence>
<feature type="compositionally biased region" description="Polar residues" evidence="10">
    <location>
        <begin position="1"/>
        <end position="10"/>
    </location>
</feature>
<keyword evidence="3" id="KW-0808">Transferase</keyword>
<feature type="domain" description="Integrase catalytic" evidence="13">
    <location>
        <begin position="1098"/>
        <end position="1255"/>
    </location>
</feature>
<evidence type="ECO:0000256" key="8">
    <source>
        <dbReference type="ARBA" id="ARBA00022918"/>
    </source>
</evidence>
<reference evidence="14" key="1">
    <citation type="submission" date="2022-03" db="EMBL/GenBank/DDBJ databases">
        <authorList>
            <person name="Tunstrom K."/>
        </authorList>
    </citation>
    <scope>NUCLEOTIDE SEQUENCE</scope>
</reference>
<evidence type="ECO:0000256" key="10">
    <source>
        <dbReference type="SAM" id="MobiDB-lite"/>
    </source>
</evidence>
<keyword evidence="9" id="KW-0479">Metal-binding</keyword>
<name>A0AAU9TAN6_EUPED</name>
<evidence type="ECO:0000256" key="1">
    <source>
        <dbReference type="ARBA" id="ARBA00012493"/>
    </source>
</evidence>
<dbReference type="FunFam" id="1.10.340.70:FF:000001">
    <property type="entry name" value="Retrovirus-related Pol polyprotein from transposon gypsy-like Protein"/>
    <property type="match status" value="1"/>
</dbReference>
<dbReference type="Gene3D" id="3.30.70.270">
    <property type="match status" value="2"/>
</dbReference>
<dbReference type="GO" id="GO:0008270">
    <property type="term" value="F:zinc ion binding"/>
    <property type="evidence" value="ECO:0007669"/>
    <property type="project" value="UniProtKB-KW"/>
</dbReference>
<dbReference type="GO" id="GO:0003964">
    <property type="term" value="F:RNA-directed DNA polymerase activity"/>
    <property type="evidence" value="ECO:0007669"/>
    <property type="project" value="UniProtKB-KW"/>
</dbReference>
<dbReference type="GO" id="GO:0003676">
    <property type="term" value="F:nucleic acid binding"/>
    <property type="evidence" value="ECO:0007669"/>
    <property type="project" value="InterPro"/>
</dbReference>
<dbReference type="InterPro" id="IPR036875">
    <property type="entry name" value="Znf_CCHC_sf"/>
</dbReference>
<dbReference type="Pfam" id="PF00665">
    <property type="entry name" value="rve"/>
    <property type="match status" value="1"/>
</dbReference>
<dbReference type="Gene3D" id="1.10.340.70">
    <property type="match status" value="1"/>
</dbReference>
<evidence type="ECO:0000256" key="5">
    <source>
        <dbReference type="ARBA" id="ARBA00022722"/>
    </source>
</evidence>
<keyword evidence="5" id="KW-0540">Nuclease</keyword>
<dbReference type="FunFam" id="3.30.70.270:FF:000020">
    <property type="entry name" value="Transposon Tf2-6 polyprotein-like Protein"/>
    <property type="match status" value="1"/>
</dbReference>
<feature type="domain" description="CCHC-type" evidence="11">
    <location>
        <begin position="314"/>
        <end position="329"/>
    </location>
</feature>
<dbReference type="CDD" id="cd09274">
    <property type="entry name" value="RNase_HI_RT_Ty3"/>
    <property type="match status" value="1"/>
</dbReference>
<dbReference type="InterPro" id="IPR001584">
    <property type="entry name" value="Integrase_cat-core"/>
</dbReference>
<keyword evidence="2" id="KW-0645">Protease</keyword>
<dbReference type="Gene3D" id="4.10.60.10">
    <property type="entry name" value="Zinc finger, CCHC-type"/>
    <property type="match status" value="1"/>
</dbReference>
<dbReference type="InterPro" id="IPR043502">
    <property type="entry name" value="DNA/RNA_pol_sf"/>
</dbReference>
<dbReference type="Pfam" id="PF00098">
    <property type="entry name" value="zf-CCHC"/>
    <property type="match status" value="1"/>
</dbReference>
<dbReference type="InterPro" id="IPR050951">
    <property type="entry name" value="Retrovirus_Pol_polyprotein"/>
</dbReference>
<dbReference type="Gene3D" id="3.10.10.10">
    <property type="entry name" value="HIV Type 1 Reverse Transcriptase, subunit A, domain 1"/>
    <property type="match status" value="1"/>
</dbReference>
<evidence type="ECO:0000256" key="3">
    <source>
        <dbReference type="ARBA" id="ARBA00022679"/>
    </source>
</evidence>
<keyword evidence="7" id="KW-0378">Hydrolase</keyword>
<keyword evidence="15" id="KW-1185">Reference proteome</keyword>
<evidence type="ECO:0000313" key="15">
    <source>
        <dbReference type="Proteomes" id="UP001153954"/>
    </source>
</evidence>
<dbReference type="InterPro" id="IPR001878">
    <property type="entry name" value="Znf_CCHC"/>
</dbReference>
<dbReference type="Proteomes" id="UP001153954">
    <property type="component" value="Unassembled WGS sequence"/>
</dbReference>
<feature type="region of interest" description="Disordered" evidence="10">
    <location>
        <begin position="1"/>
        <end position="21"/>
    </location>
</feature>
<dbReference type="InterPro" id="IPR000477">
    <property type="entry name" value="RT_dom"/>
</dbReference>
<dbReference type="Pfam" id="PF17921">
    <property type="entry name" value="Integrase_H2C2"/>
    <property type="match status" value="1"/>
</dbReference>
<dbReference type="SMART" id="SM00343">
    <property type="entry name" value="ZnF_C2HC"/>
    <property type="match status" value="2"/>
</dbReference>
<dbReference type="EC" id="2.7.7.49" evidence="1"/>
<keyword evidence="8" id="KW-0695">RNA-directed DNA polymerase</keyword>
<dbReference type="Pfam" id="PF00078">
    <property type="entry name" value="RVT_1"/>
    <property type="match status" value="1"/>
</dbReference>
<feature type="compositionally biased region" description="Polar residues" evidence="10">
    <location>
        <begin position="1382"/>
        <end position="1400"/>
    </location>
</feature>
<dbReference type="InterPro" id="IPR012337">
    <property type="entry name" value="RNaseH-like_sf"/>
</dbReference>
<dbReference type="PANTHER" id="PTHR37984">
    <property type="entry name" value="PROTEIN CBG26694"/>
    <property type="match status" value="1"/>
</dbReference>
<dbReference type="SUPFAM" id="SSF57756">
    <property type="entry name" value="Retrovirus zinc finger-like domains"/>
    <property type="match status" value="1"/>
</dbReference>
<dbReference type="Pfam" id="PF17917">
    <property type="entry name" value="RT_RNaseH"/>
    <property type="match status" value="1"/>
</dbReference>
<gene>
    <name evidence="14" type="ORF">EEDITHA_LOCUS1197</name>
</gene>
<dbReference type="CDD" id="cd01647">
    <property type="entry name" value="RT_LTR"/>
    <property type="match status" value="1"/>
</dbReference>
<evidence type="ECO:0000256" key="4">
    <source>
        <dbReference type="ARBA" id="ARBA00022695"/>
    </source>
</evidence>
<dbReference type="InterPro" id="IPR041588">
    <property type="entry name" value="Integrase_H2C2"/>
</dbReference>